<organism evidence="4 5">
    <name type="scientific">Lasiosphaeria hispida</name>
    <dbReference type="NCBI Taxonomy" id="260671"/>
    <lineage>
        <taxon>Eukaryota</taxon>
        <taxon>Fungi</taxon>
        <taxon>Dikarya</taxon>
        <taxon>Ascomycota</taxon>
        <taxon>Pezizomycotina</taxon>
        <taxon>Sordariomycetes</taxon>
        <taxon>Sordariomycetidae</taxon>
        <taxon>Sordariales</taxon>
        <taxon>Lasiosphaeriaceae</taxon>
        <taxon>Lasiosphaeria</taxon>
    </lineage>
</organism>
<feature type="transmembrane region" description="Helical" evidence="2">
    <location>
        <begin position="334"/>
        <end position="352"/>
    </location>
</feature>
<feature type="transmembrane region" description="Helical" evidence="2">
    <location>
        <begin position="307"/>
        <end position="327"/>
    </location>
</feature>
<reference evidence="4" key="2">
    <citation type="submission" date="2023-06" db="EMBL/GenBank/DDBJ databases">
        <authorList>
            <consortium name="Lawrence Berkeley National Laboratory"/>
            <person name="Haridas S."/>
            <person name="Hensen N."/>
            <person name="Bonometti L."/>
            <person name="Westerberg I."/>
            <person name="Brannstrom I.O."/>
            <person name="Guillou S."/>
            <person name="Cros-Aarteil S."/>
            <person name="Calhoun S."/>
            <person name="Kuo A."/>
            <person name="Mondo S."/>
            <person name="Pangilinan J."/>
            <person name="Riley R."/>
            <person name="Labutti K."/>
            <person name="Andreopoulos B."/>
            <person name="Lipzen A."/>
            <person name="Chen C."/>
            <person name="Yanf M."/>
            <person name="Daum C."/>
            <person name="Ng V."/>
            <person name="Clum A."/>
            <person name="Steindorff A."/>
            <person name="Ohm R."/>
            <person name="Martin F."/>
            <person name="Silar P."/>
            <person name="Natvig D."/>
            <person name="Lalanne C."/>
            <person name="Gautier V."/>
            <person name="Ament-Velasquez S.L."/>
            <person name="Kruys A."/>
            <person name="Hutchinson M.I."/>
            <person name="Powell A.J."/>
            <person name="Barry K."/>
            <person name="Miller A.N."/>
            <person name="Grigoriev I.V."/>
            <person name="Debuchy R."/>
            <person name="Gladieux P."/>
            <person name="Thoren M.H."/>
            <person name="Johannesson H."/>
        </authorList>
    </citation>
    <scope>NUCLEOTIDE SEQUENCE</scope>
    <source>
        <strain evidence="4">CBS 955.72</strain>
    </source>
</reference>
<dbReference type="Pfam" id="PF20237">
    <property type="entry name" value="DUF6594"/>
    <property type="match status" value="1"/>
</dbReference>
<evidence type="ECO:0000259" key="3">
    <source>
        <dbReference type="Pfam" id="PF20237"/>
    </source>
</evidence>
<protein>
    <recommendedName>
        <fullName evidence="3">DUF6594 domain-containing protein</fullName>
    </recommendedName>
</protein>
<dbReference type="InterPro" id="IPR046529">
    <property type="entry name" value="DUF6594"/>
</dbReference>
<feature type="compositionally biased region" description="Low complexity" evidence="1">
    <location>
        <begin position="27"/>
        <end position="39"/>
    </location>
</feature>
<keyword evidence="2" id="KW-0472">Membrane</keyword>
<comment type="caution">
    <text evidence="4">The sequence shown here is derived from an EMBL/GenBank/DDBJ whole genome shotgun (WGS) entry which is preliminary data.</text>
</comment>
<feature type="transmembrane region" description="Helical" evidence="2">
    <location>
        <begin position="358"/>
        <end position="376"/>
    </location>
</feature>
<gene>
    <name evidence="4" type="ORF">B0T25DRAFT_611910</name>
</gene>
<feature type="region of interest" description="Disordered" evidence="1">
    <location>
        <begin position="25"/>
        <end position="64"/>
    </location>
</feature>
<name>A0AAJ0MA54_9PEZI</name>
<dbReference type="PANTHER" id="PTHR34502">
    <property type="entry name" value="DUF6594 DOMAIN-CONTAINING PROTEIN-RELATED"/>
    <property type="match status" value="1"/>
</dbReference>
<evidence type="ECO:0000313" key="5">
    <source>
        <dbReference type="Proteomes" id="UP001275084"/>
    </source>
</evidence>
<dbReference type="PANTHER" id="PTHR34502:SF5">
    <property type="entry name" value="DUF6594 DOMAIN-CONTAINING PROTEIN"/>
    <property type="match status" value="1"/>
</dbReference>
<evidence type="ECO:0000313" key="4">
    <source>
        <dbReference type="EMBL" id="KAK3345916.1"/>
    </source>
</evidence>
<keyword evidence="2" id="KW-0812">Transmembrane</keyword>
<reference evidence="4" key="1">
    <citation type="journal article" date="2023" name="Mol. Phylogenet. Evol.">
        <title>Genome-scale phylogeny and comparative genomics of the fungal order Sordariales.</title>
        <authorList>
            <person name="Hensen N."/>
            <person name="Bonometti L."/>
            <person name="Westerberg I."/>
            <person name="Brannstrom I.O."/>
            <person name="Guillou S."/>
            <person name="Cros-Aarteil S."/>
            <person name="Calhoun S."/>
            <person name="Haridas S."/>
            <person name="Kuo A."/>
            <person name="Mondo S."/>
            <person name="Pangilinan J."/>
            <person name="Riley R."/>
            <person name="LaButti K."/>
            <person name="Andreopoulos B."/>
            <person name="Lipzen A."/>
            <person name="Chen C."/>
            <person name="Yan M."/>
            <person name="Daum C."/>
            <person name="Ng V."/>
            <person name="Clum A."/>
            <person name="Steindorff A."/>
            <person name="Ohm R.A."/>
            <person name="Martin F."/>
            <person name="Silar P."/>
            <person name="Natvig D.O."/>
            <person name="Lalanne C."/>
            <person name="Gautier V."/>
            <person name="Ament-Velasquez S.L."/>
            <person name="Kruys A."/>
            <person name="Hutchinson M.I."/>
            <person name="Powell A.J."/>
            <person name="Barry K."/>
            <person name="Miller A.N."/>
            <person name="Grigoriev I.V."/>
            <person name="Debuchy R."/>
            <person name="Gladieux P."/>
            <person name="Hiltunen Thoren M."/>
            <person name="Johannesson H."/>
        </authorList>
    </citation>
    <scope>NUCLEOTIDE SEQUENCE</scope>
    <source>
        <strain evidence="4">CBS 955.72</strain>
    </source>
</reference>
<accession>A0AAJ0MA54</accession>
<keyword evidence="5" id="KW-1185">Reference proteome</keyword>
<evidence type="ECO:0000256" key="1">
    <source>
        <dbReference type="SAM" id="MobiDB-lite"/>
    </source>
</evidence>
<dbReference type="EMBL" id="JAUIQD010000006">
    <property type="protein sequence ID" value="KAK3345916.1"/>
    <property type="molecule type" value="Genomic_DNA"/>
</dbReference>
<dbReference type="Proteomes" id="UP001275084">
    <property type="component" value="Unassembled WGS sequence"/>
</dbReference>
<proteinExistence type="predicted"/>
<feature type="compositionally biased region" description="Polar residues" evidence="1">
    <location>
        <begin position="40"/>
        <end position="62"/>
    </location>
</feature>
<sequence length="379" mass="42636">MAPPVYAPAPPSVVTEFDAESTICATSVGSPSSGSGSKGTRQTSVSGSPVHQNAPGSPSSAVPEQIVVDDVEKELRVGWPRLAQELAQNPCCEAFPRFRELNVKNLMYYQVEVAGLESELKKIEWDDYYAEKRPRNDYSRSAEKMLLGRNNADPRANEQRRIIHEIRRLLKEYNDALLQHAQITAMPHPNYINIENLRERMHKKEFGEDGIGEVGSSAWGDPTKRRKTPQPMARQILPLLLSIFWKRDAPRDERDLVTVHQPKNLDGFTRWVKQDWAPFYHHHLRRHRQDAQVVEYRESTMLKFTSAVAMVIACVLPTVAIGILTTAQTTMQKLLYIGGFTALFSIGVMWLSDSSTSRVSIFTATAAFSAVLVVFVQGQ</sequence>
<keyword evidence="2" id="KW-1133">Transmembrane helix</keyword>
<dbReference type="AlphaFoldDB" id="A0AAJ0MA54"/>
<feature type="domain" description="DUF6594" evidence="3">
    <location>
        <begin position="79"/>
        <end position="373"/>
    </location>
</feature>
<evidence type="ECO:0000256" key="2">
    <source>
        <dbReference type="SAM" id="Phobius"/>
    </source>
</evidence>